<dbReference type="EMBL" id="QNRX01000029">
    <property type="protein sequence ID" value="RBP57467.1"/>
    <property type="molecule type" value="Genomic_DNA"/>
</dbReference>
<dbReference type="GO" id="GO:0006412">
    <property type="term" value="P:translation"/>
    <property type="evidence" value="ECO:0007669"/>
    <property type="project" value="UniProtKB-KW"/>
</dbReference>
<reference evidence="6 7" key="1">
    <citation type="submission" date="2018-06" db="EMBL/GenBank/DDBJ databases">
        <title>Genomic Encyclopedia of Type Strains, Phase IV (KMG-IV): sequencing the most valuable type-strain genomes for metagenomic binning, comparative biology and taxonomic classification.</title>
        <authorList>
            <person name="Goeker M."/>
        </authorList>
    </citation>
    <scope>NUCLEOTIDE SEQUENCE [LARGE SCALE GENOMIC DNA]</scope>
    <source>
        <strain evidence="6 7">DSM 22112</strain>
    </source>
</reference>
<dbReference type="SUPFAM" id="SSF55826">
    <property type="entry name" value="YbaK/ProRS associated domain"/>
    <property type="match status" value="1"/>
</dbReference>
<name>A0A366HW98_9FIRM</name>
<dbReference type="InterPro" id="IPR036754">
    <property type="entry name" value="YbaK/aa-tRNA-synt-asso_dom_sf"/>
</dbReference>
<protein>
    <recommendedName>
        <fullName evidence="4">Cys-tRNA(Pro)/Cys-tRNA(Cys) deacylase</fullName>
        <ecNumber evidence="4">4.2.-.-</ecNumber>
    </recommendedName>
</protein>
<evidence type="ECO:0000256" key="1">
    <source>
        <dbReference type="ARBA" id="ARBA00009798"/>
    </source>
</evidence>
<dbReference type="PANTHER" id="PTHR30411">
    <property type="entry name" value="CYTOPLASMIC PROTEIN"/>
    <property type="match status" value="1"/>
</dbReference>
<organism evidence="6 7">
    <name type="scientific">Alkalibaculum bacchi</name>
    <dbReference type="NCBI Taxonomy" id="645887"/>
    <lineage>
        <taxon>Bacteria</taxon>
        <taxon>Bacillati</taxon>
        <taxon>Bacillota</taxon>
        <taxon>Clostridia</taxon>
        <taxon>Eubacteriales</taxon>
        <taxon>Eubacteriaceae</taxon>
        <taxon>Alkalibaculum</taxon>
    </lineage>
</organism>
<comment type="similarity">
    <text evidence="1 4">Belongs to the prolyl-tRNA editing family. YbaK/EbsC subfamily.</text>
</comment>
<evidence type="ECO:0000259" key="5">
    <source>
        <dbReference type="Pfam" id="PF04073"/>
    </source>
</evidence>
<accession>A0A366HW98</accession>
<keyword evidence="7" id="KW-1185">Reference proteome</keyword>
<evidence type="ECO:0000313" key="6">
    <source>
        <dbReference type="EMBL" id="RBP57467.1"/>
    </source>
</evidence>
<dbReference type="InterPro" id="IPR007214">
    <property type="entry name" value="YbaK/aa-tRNA-synth-assoc-dom"/>
</dbReference>
<dbReference type="Proteomes" id="UP000253490">
    <property type="component" value="Unassembled WGS sequence"/>
</dbReference>
<dbReference type="PANTHER" id="PTHR30411:SF0">
    <property type="entry name" value="CYS-TRNA(PRO)_CYS-TRNA(CYS) DEACYLASE YBAK"/>
    <property type="match status" value="1"/>
</dbReference>
<dbReference type="AlphaFoldDB" id="A0A366HW98"/>
<dbReference type="NCBIfam" id="TIGR00011">
    <property type="entry name" value="YbaK_EbsC"/>
    <property type="match status" value="1"/>
</dbReference>
<proteinExistence type="inferred from homology"/>
<evidence type="ECO:0000256" key="2">
    <source>
        <dbReference type="ARBA" id="ARBA00022917"/>
    </source>
</evidence>
<sequence>MSKKKEKTIDSKTNVMRLLEQGKIPYQHHYYNDTGAVSGLDVAFALNQNPEQVFKTLVTVGKSSQHYVFVVPVTKELDLRKAAKAVNEKSVEMIKTKDLLPLTGYIHGGCSPIGMKKRFVTVIDESAAGHKTIIFSGGRIGYQVELNPDDLYKIVPFFLADITTLK</sequence>
<keyword evidence="3 4" id="KW-0456">Lyase</keyword>
<dbReference type="InterPro" id="IPR004369">
    <property type="entry name" value="Prolyl-tRNA_editing_YbaK/EbsC"/>
</dbReference>
<dbReference type="CDD" id="cd00002">
    <property type="entry name" value="YbaK_deacylase"/>
    <property type="match status" value="1"/>
</dbReference>
<evidence type="ECO:0000256" key="3">
    <source>
        <dbReference type="ARBA" id="ARBA00023239"/>
    </source>
</evidence>
<dbReference type="EC" id="4.2.-.-" evidence="4"/>
<dbReference type="GO" id="GO:0002161">
    <property type="term" value="F:aminoacyl-tRNA deacylase activity"/>
    <property type="evidence" value="ECO:0007669"/>
    <property type="project" value="InterPro"/>
</dbReference>
<dbReference type="GO" id="GO:0016829">
    <property type="term" value="F:lyase activity"/>
    <property type="evidence" value="ECO:0007669"/>
    <property type="project" value="UniProtKB-KW"/>
</dbReference>
<dbReference type="Gene3D" id="3.90.960.10">
    <property type="entry name" value="YbaK/aminoacyl-tRNA synthetase-associated domain"/>
    <property type="match status" value="1"/>
</dbReference>
<dbReference type="Pfam" id="PF04073">
    <property type="entry name" value="tRNA_edit"/>
    <property type="match status" value="1"/>
</dbReference>
<comment type="caution">
    <text evidence="6">The sequence shown here is derived from an EMBL/GenBank/DDBJ whole genome shotgun (WGS) entry which is preliminary data.</text>
</comment>
<evidence type="ECO:0000256" key="4">
    <source>
        <dbReference type="PIRNR" id="PIRNR006181"/>
    </source>
</evidence>
<keyword evidence="2 4" id="KW-0648">Protein biosynthesis</keyword>
<evidence type="ECO:0000313" key="7">
    <source>
        <dbReference type="Proteomes" id="UP000253490"/>
    </source>
</evidence>
<feature type="domain" description="YbaK/aminoacyl-tRNA synthetase-associated" evidence="5">
    <location>
        <begin position="41"/>
        <end position="153"/>
    </location>
</feature>
<gene>
    <name evidence="6" type="ORF">DES36_12912</name>
</gene>
<dbReference type="PIRSF" id="PIRSF006181">
    <property type="entry name" value="EbsC_YbaK"/>
    <property type="match status" value="1"/>
</dbReference>